<dbReference type="InterPro" id="IPR044946">
    <property type="entry name" value="Restrct_endonuc_typeI_TRD_sf"/>
</dbReference>
<dbReference type="AlphaFoldDB" id="W6M558"/>
<dbReference type="STRING" id="1400863.BN873_370005"/>
<reference evidence="3" key="1">
    <citation type="submission" date="2013-07" db="EMBL/GenBank/DDBJ databases">
        <authorList>
            <person name="McIlroy S."/>
        </authorList>
    </citation>
    <scope>NUCLEOTIDE SEQUENCE [LARGE SCALE GENOMIC DNA]</scope>
    <source>
        <strain evidence="3">Run_A_D11</strain>
    </source>
</reference>
<protein>
    <submittedName>
        <fullName evidence="3">Uncharacterized protein</fullName>
    </submittedName>
</protein>
<evidence type="ECO:0000313" key="3">
    <source>
        <dbReference type="EMBL" id="CDI03006.1"/>
    </source>
</evidence>
<accession>W6M558</accession>
<dbReference type="EMBL" id="CBTJ020000044">
    <property type="protein sequence ID" value="CDI03006.1"/>
    <property type="molecule type" value="Genomic_DNA"/>
</dbReference>
<evidence type="ECO:0000256" key="1">
    <source>
        <dbReference type="ARBA" id="ARBA00022747"/>
    </source>
</evidence>
<evidence type="ECO:0000313" key="4">
    <source>
        <dbReference type="Proteomes" id="UP000035760"/>
    </source>
</evidence>
<dbReference type="RefSeq" id="WP_048673549.1">
    <property type="nucleotide sequence ID" value="NZ_CBTJ020000044.1"/>
</dbReference>
<keyword evidence="1" id="KW-0680">Restriction system</keyword>
<dbReference type="OrthoDB" id="164285at2"/>
<comment type="caution">
    <text evidence="3">The sequence shown here is derived from an EMBL/GenBank/DDBJ whole genome shotgun (WGS) entry which is preliminary data.</text>
</comment>
<organism evidence="3 4">
    <name type="scientific">Candidatus Competibacter denitrificans Run_A_D11</name>
    <dbReference type="NCBI Taxonomy" id="1400863"/>
    <lineage>
        <taxon>Bacteria</taxon>
        <taxon>Pseudomonadati</taxon>
        <taxon>Pseudomonadota</taxon>
        <taxon>Gammaproteobacteria</taxon>
        <taxon>Candidatus Competibacteraceae</taxon>
        <taxon>Candidatus Competibacter</taxon>
    </lineage>
</organism>
<dbReference type="Gene3D" id="3.90.220.20">
    <property type="entry name" value="DNA methylase specificity domains"/>
    <property type="match status" value="1"/>
</dbReference>
<sequence>MSKGWPLVKLGEVLQAEKRQVIIAADREYKMLGARWYAKGLYIKDTKYGSQIKASSLYCIHEGDFVYNRLFAWKGSFAIATKEDDGCFV</sequence>
<gene>
    <name evidence="3" type="ORF">BN873_370005</name>
</gene>
<name>W6M558_9GAMM</name>
<dbReference type="GO" id="GO:0009307">
    <property type="term" value="P:DNA restriction-modification system"/>
    <property type="evidence" value="ECO:0007669"/>
    <property type="project" value="UniProtKB-KW"/>
</dbReference>
<keyword evidence="4" id="KW-1185">Reference proteome</keyword>
<dbReference type="GO" id="GO:0003677">
    <property type="term" value="F:DNA binding"/>
    <property type="evidence" value="ECO:0007669"/>
    <property type="project" value="UniProtKB-KW"/>
</dbReference>
<keyword evidence="2" id="KW-0238">DNA-binding</keyword>
<dbReference type="SUPFAM" id="SSF116734">
    <property type="entry name" value="DNA methylase specificity domain"/>
    <property type="match status" value="1"/>
</dbReference>
<evidence type="ECO:0000256" key="2">
    <source>
        <dbReference type="ARBA" id="ARBA00023125"/>
    </source>
</evidence>
<dbReference type="Proteomes" id="UP000035760">
    <property type="component" value="Unassembled WGS sequence"/>
</dbReference>
<reference evidence="3" key="2">
    <citation type="submission" date="2014-03" db="EMBL/GenBank/DDBJ databases">
        <title>Candidatus Competibacter-lineage genomes retrieved from metagenomes reveal functional metabolic diversity.</title>
        <authorList>
            <person name="McIlroy S.J."/>
            <person name="Albertsen M."/>
            <person name="Andresen E.K."/>
            <person name="Saunders A.M."/>
            <person name="Kristiansen R."/>
            <person name="Stokholm-Bjerregaard M."/>
            <person name="Nielsen K.L."/>
            <person name="Nielsen P.H."/>
        </authorList>
    </citation>
    <scope>NUCLEOTIDE SEQUENCE</scope>
    <source>
        <strain evidence="3">Run_A_D11</strain>
    </source>
</reference>
<proteinExistence type="predicted"/>